<protein>
    <submittedName>
        <fullName evidence="2">Uncharacterized protein</fullName>
    </submittedName>
</protein>
<keyword evidence="1" id="KW-1133">Transmembrane helix</keyword>
<gene>
    <name evidence="2" type="ORF">TbgDal_XI16980</name>
</gene>
<evidence type="ECO:0000313" key="2">
    <source>
        <dbReference type="EMBL" id="CBH18578.1"/>
    </source>
</evidence>
<accession>D0AA77</accession>
<keyword evidence="1" id="KW-0472">Membrane</keyword>
<evidence type="ECO:0000256" key="1">
    <source>
        <dbReference type="SAM" id="Phobius"/>
    </source>
</evidence>
<dbReference type="Proteomes" id="UP000002316">
    <property type="component" value="Chromosome 11"/>
</dbReference>
<organism evidence="2 3">
    <name type="scientific">Trypanosoma brucei gambiense (strain MHOM/CI/86/DAL972)</name>
    <dbReference type="NCBI Taxonomy" id="679716"/>
    <lineage>
        <taxon>Eukaryota</taxon>
        <taxon>Discoba</taxon>
        <taxon>Euglenozoa</taxon>
        <taxon>Kinetoplastea</taxon>
        <taxon>Metakinetoplastina</taxon>
        <taxon>Trypanosomatida</taxon>
        <taxon>Trypanosomatidae</taxon>
        <taxon>Trypanosoma</taxon>
    </lineage>
</organism>
<dbReference type="GeneID" id="23866905"/>
<reference evidence="3" key="1">
    <citation type="journal article" date="2010" name="PLoS Negl. Trop. Dis.">
        <title>The genome sequence of Trypanosoma brucei gambiense, causative agent of chronic human african trypanosomiasis.</title>
        <authorList>
            <person name="Jackson A.P."/>
            <person name="Sanders M."/>
            <person name="Berry A."/>
            <person name="McQuillan J."/>
            <person name="Aslett M.A."/>
            <person name="Quail M.A."/>
            <person name="Chukualim B."/>
            <person name="Capewell P."/>
            <person name="MacLeod A."/>
            <person name="Melville S.E."/>
            <person name="Gibson W."/>
            <person name="Barry J.D."/>
            <person name="Berriman M."/>
            <person name="Hertz-Fowler C."/>
        </authorList>
    </citation>
    <scope>NUCLEOTIDE SEQUENCE [LARGE SCALE GENOMIC DNA]</scope>
    <source>
        <strain evidence="3">MHOM/CI/86/DAL972</strain>
    </source>
</reference>
<dbReference type="RefSeq" id="XP_011780842.1">
    <property type="nucleotide sequence ID" value="XM_011782540.1"/>
</dbReference>
<dbReference type="AlphaFoldDB" id="D0AA77"/>
<dbReference type="KEGG" id="tbg:TbgDal_XI16980"/>
<proteinExistence type="predicted"/>
<sequence>MRYAPIRLWQLLFVQCCCWAFSFSFLVPHSGPLLTSPAPMYSCSVLTSISFLLLFLIRFIDPKQSVQFDKCNATAFGMTAMSKIGEGTTRVSSLYSILLSFFFCLESERFFCSVFFIFVVFATTNDTRDSLCCFN</sequence>
<name>D0AA77_TRYB9</name>
<keyword evidence="1" id="KW-0812">Transmembrane</keyword>
<dbReference type="EMBL" id="FN554974">
    <property type="protein sequence ID" value="CBH18578.1"/>
    <property type="molecule type" value="Genomic_DNA"/>
</dbReference>
<feature type="transmembrane region" description="Helical" evidence="1">
    <location>
        <begin position="39"/>
        <end position="60"/>
    </location>
</feature>
<evidence type="ECO:0000313" key="3">
    <source>
        <dbReference type="Proteomes" id="UP000002316"/>
    </source>
</evidence>
<feature type="transmembrane region" description="Helical" evidence="1">
    <location>
        <begin position="7"/>
        <end position="27"/>
    </location>
</feature>